<accession>A0A370L2R5</accession>
<evidence type="ECO:0000313" key="3">
    <source>
        <dbReference type="EMBL" id="RDJ22535.1"/>
    </source>
</evidence>
<dbReference type="Proteomes" id="UP000255207">
    <property type="component" value="Unassembled WGS sequence"/>
</dbReference>
<dbReference type="Pfam" id="PF00248">
    <property type="entry name" value="Aldo_ket_red"/>
    <property type="match status" value="1"/>
</dbReference>
<reference evidence="4" key="1">
    <citation type="submission" date="2018-07" db="EMBL/GenBank/DDBJ databases">
        <authorList>
            <person name="Safronova V.I."/>
            <person name="Chirak E.R."/>
            <person name="Sazanova A.L."/>
        </authorList>
    </citation>
    <scope>NUCLEOTIDE SEQUENCE [LARGE SCALE GENOMIC DNA]</scope>
    <source>
        <strain evidence="4">RCAM04685</strain>
    </source>
</reference>
<dbReference type="RefSeq" id="WP_114830865.1">
    <property type="nucleotide sequence ID" value="NZ_QQTO01000042.1"/>
</dbReference>
<gene>
    <name evidence="3" type="ORF">DWE98_19040</name>
</gene>
<dbReference type="PANTHER" id="PTHR43364:SF4">
    <property type="entry name" value="NAD(P)-LINKED OXIDOREDUCTASE SUPERFAMILY PROTEIN"/>
    <property type="match status" value="1"/>
</dbReference>
<dbReference type="CDD" id="cd19079">
    <property type="entry name" value="AKR_EcYajO-like"/>
    <property type="match status" value="1"/>
</dbReference>
<comment type="caution">
    <text evidence="3">The sequence shown here is derived from an EMBL/GenBank/DDBJ whole genome shotgun (WGS) entry which is preliminary data.</text>
</comment>
<name>A0A370L2R5_9HYPH</name>
<dbReference type="GO" id="GO:0016491">
    <property type="term" value="F:oxidoreductase activity"/>
    <property type="evidence" value="ECO:0007669"/>
    <property type="project" value="UniProtKB-KW"/>
</dbReference>
<feature type="domain" description="NADP-dependent oxidoreductase" evidence="2">
    <location>
        <begin position="15"/>
        <end position="312"/>
    </location>
</feature>
<dbReference type="GO" id="GO:0005829">
    <property type="term" value="C:cytosol"/>
    <property type="evidence" value="ECO:0007669"/>
    <property type="project" value="UniProtKB-ARBA"/>
</dbReference>
<sequence>MDYVKFGKTGLEVSRLCLGCMTYGESNRGNHAWTMGEEASRPLIKQALELGINFLDTANVYSDGSSEEIVGRAIKDFSRREEVVLATKVFNRMRPGPNGAGLSRKAIFAEIDASLKRLGTDYVDLYQIHRWDYATPVEETLEALHDVVKAGKARYIGASSMYSWQFAKALYVSRLEGWTEFVSMQNHLNLLYREEEREMLPLCADQTIAVIPWSPLARGRLTRDWNESTHRTETDEFGKTLYGEQDRAVVDAVGKIAKERSVPRAQVALAWLAQKGGVTAPIIGASKPDHLTDAVAALSLGLKPEEIAALEAPYQPHRVAGFK</sequence>
<dbReference type="PRINTS" id="PR00069">
    <property type="entry name" value="ALDKETRDTASE"/>
</dbReference>
<dbReference type="PANTHER" id="PTHR43364">
    <property type="entry name" value="NADH-SPECIFIC METHYLGLYOXAL REDUCTASE-RELATED"/>
    <property type="match status" value="1"/>
</dbReference>
<dbReference type="SUPFAM" id="SSF51430">
    <property type="entry name" value="NAD(P)-linked oxidoreductase"/>
    <property type="match status" value="1"/>
</dbReference>
<evidence type="ECO:0000256" key="1">
    <source>
        <dbReference type="ARBA" id="ARBA00023002"/>
    </source>
</evidence>
<protein>
    <submittedName>
        <fullName evidence="3">Aldo/keto reductase</fullName>
    </submittedName>
</protein>
<dbReference type="InterPro" id="IPR023210">
    <property type="entry name" value="NADP_OxRdtase_dom"/>
</dbReference>
<evidence type="ECO:0000313" key="4">
    <source>
        <dbReference type="Proteomes" id="UP000255207"/>
    </source>
</evidence>
<proteinExistence type="predicted"/>
<dbReference type="AlphaFoldDB" id="A0A370L2R5"/>
<dbReference type="InterPro" id="IPR036812">
    <property type="entry name" value="NAD(P)_OxRdtase_dom_sf"/>
</dbReference>
<dbReference type="OrthoDB" id="9803483at2"/>
<organism evidence="3 4">
    <name type="scientific">Bosea caraganae</name>
    <dbReference type="NCBI Taxonomy" id="2763117"/>
    <lineage>
        <taxon>Bacteria</taxon>
        <taxon>Pseudomonadati</taxon>
        <taxon>Pseudomonadota</taxon>
        <taxon>Alphaproteobacteria</taxon>
        <taxon>Hyphomicrobiales</taxon>
        <taxon>Boseaceae</taxon>
        <taxon>Bosea</taxon>
    </lineage>
</organism>
<keyword evidence="4" id="KW-1185">Reference proteome</keyword>
<dbReference type="FunFam" id="3.20.20.100:FF:000004">
    <property type="entry name" value="Oxidoreductase, aldo/keto reductase"/>
    <property type="match status" value="1"/>
</dbReference>
<dbReference type="Gene3D" id="3.20.20.100">
    <property type="entry name" value="NADP-dependent oxidoreductase domain"/>
    <property type="match status" value="1"/>
</dbReference>
<keyword evidence="1" id="KW-0560">Oxidoreductase</keyword>
<evidence type="ECO:0000259" key="2">
    <source>
        <dbReference type="Pfam" id="PF00248"/>
    </source>
</evidence>
<dbReference type="EMBL" id="QQTP01000010">
    <property type="protein sequence ID" value="RDJ22535.1"/>
    <property type="molecule type" value="Genomic_DNA"/>
</dbReference>
<dbReference type="InterPro" id="IPR020471">
    <property type="entry name" value="AKR"/>
</dbReference>
<dbReference type="InterPro" id="IPR050523">
    <property type="entry name" value="AKR_Detox_Biosynth"/>
</dbReference>